<comment type="caution">
    <text evidence="8">The sequence shown here is derived from an EMBL/GenBank/DDBJ whole genome shotgun (WGS) entry which is preliminary data.</text>
</comment>
<keyword evidence="9" id="KW-1185">Reference proteome</keyword>
<dbReference type="SUPFAM" id="SSF50729">
    <property type="entry name" value="PH domain-like"/>
    <property type="match status" value="1"/>
</dbReference>
<evidence type="ECO:0000256" key="2">
    <source>
        <dbReference type="ARBA" id="ARBA00022553"/>
    </source>
</evidence>
<dbReference type="Gene3D" id="2.30.29.30">
    <property type="entry name" value="Pleckstrin-homology domain (PH domain)/Phosphotyrosine-binding domain (PTB)"/>
    <property type="match status" value="1"/>
</dbReference>
<dbReference type="SMART" id="SM01244">
    <property type="entry name" value="IRS"/>
    <property type="match status" value="1"/>
</dbReference>
<protein>
    <recommendedName>
        <fullName evidence="7">IRS-type PTB domain-containing protein</fullName>
    </recommendedName>
</protein>
<dbReference type="InterPro" id="IPR038742">
    <property type="entry name" value="FRS2_PTB"/>
</dbReference>
<dbReference type="PANTHER" id="PTHR21258">
    <property type="entry name" value="DOCKING PROTEIN RELATED"/>
    <property type="match status" value="1"/>
</dbReference>
<keyword evidence="4" id="KW-0472">Membrane</keyword>
<dbReference type="EMBL" id="JAIWYP010000011">
    <property type="protein sequence ID" value="KAH3739751.1"/>
    <property type="molecule type" value="Genomic_DNA"/>
</dbReference>
<dbReference type="OrthoDB" id="6279276at2759"/>
<sequence length="464" mass="50526">MGCKFTKQFHSERNPRLFKVYNVNNLGAVISPGKIEVTDLDLIFYQRRKEPITWPLRCLRRYGFDEDLFSFESGRRCPTGSGIYAFRCHQAEELFNLVQEAIQNVGASALGNLRSSLHLQNGISVPMTQLQSRPVSLVDTQTANRLPDLRRGNEVSQDQHLYLNSGAFTPDENGPNYVNTGASNAEGRNEEAVDQAAALIDFLHDPPMAVAPPPPKPESVNYADLDLPGSMENVFEACAGATGVSSSMGQGHGSSGSSGQEGLEVDDVNLNYADIDVFHDHVEDSHPNYINLDSEGKIKDKTVSCGKVEPPIARVPNGTAGQTDAAVNRRLLERKLSIEQNYANVGAASFTNIPEPNPVIRISMNPNGPAMNSVPNRAANRLSAPDQLNYIEIDVNKTESDNMAGSASSNIMTTSFTTPDSPCKSSASYAMIDFNRTVALSNSAKPVSEHEEGLRKTRHNSTIN</sequence>
<dbReference type="InterPro" id="IPR011993">
    <property type="entry name" value="PH-like_dom_sf"/>
</dbReference>
<comment type="subcellular location">
    <subcellularLocation>
        <location evidence="1">Membrane</location>
    </subcellularLocation>
</comment>
<dbReference type="CDD" id="cd01202">
    <property type="entry name" value="PTB_FRS2"/>
    <property type="match status" value="1"/>
</dbReference>
<dbReference type="GO" id="GO:0008543">
    <property type="term" value="P:fibroblast growth factor receptor signaling pathway"/>
    <property type="evidence" value="ECO:0007669"/>
    <property type="project" value="TreeGrafter"/>
</dbReference>
<evidence type="ECO:0000256" key="4">
    <source>
        <dbReference type="ARBA" id="ARBA00023136"/>
    </source>
</evidence>
<evidence type="ECO:0000256" key="6">
    <source>
        <dbReference type="SAM" id="MobiDB-lite"/>
    </source>
</evidence>
<dbReference type="PANTHER" id="PTHR21258:SF55">
    <property type="entry name" value="FI23523P1"/>
    <property type="match status" value="1"/>
</dbReference>
<dbReference type="SMART" id="SM00310">
    <property type="entry name" value="PTBI"/>
    <property type="match status" value="1"/>
</dbReference>
<feature type="region of interest" description="Disordered" evidence="6">
    <location>
        <begin position="442"/>
        <end position="464"/>
    </location>
</feature>
<keyword evidence="5" id="KW-0449">Lipoprotein</keyword>
<reference evidence="8" key="2">
    <citation type="submission" date="2020-11" db="EMBL/GenBank/DDBJ databases">
        <authorList>
            <person name="McCartney M.A."/>
            <person name="Auch B."/>
            <person name="Kono T."/>
            <person name="Mallez S."/>
            <person name="Becker A."/>
            <person name="Gohl D.M."/>
            <person name="Silverstein K.A.T."/>
            <person name="Koren S."/>
            <person name="Bechman K.B."/>
            <person name="Herman A."/>
            <person name="Abrahante J.E."/>
            <person name="Garbe J."/>
        </authorList>
    </citation>
    <scope>NUCLEOTIDE SEQUENCE</scope>
    <source>
        <strain evidence="8">Duluth1</strain>
        <tissue evidence="8">Whole animal</tissue>
    </source>
</reference>
<dbReference type="InterPro" id="IPR050996">
    <property type="entry name" value="Docking_Protein_DOK"/>
</dbReference>
<dbReference type="PROSITE" id="PS51064">
    <property type="entry name" value="IRS_PTB"/>
    <property type="match status" value="1"/>
</dbReference>
<dbReference type="GO" id="GO:0005737">
    <property type="term" value="C:cytoplasm"/>
    <property type="evidence" value="ECO:0007669"/>
    <property type="project" value="TreeGrafter"/>
</dbReference>
<dbReference type="Pfam" id="PF02174">
    <property type="entry name" value="IRS"/>
    <property type="match status" value="1"/>
</dbReference>
<keyword evidence="2" id="KW-0597">Phosphoprotein</keyword>
<evidence type="ECO:0000313" key="8">
    <source>
        <dbReference type="EMBL" id="KAH3739751.1"/>
    </source>
</evidence>
<dbReference type="InterPro" id="IPR002404">
    <property type="entry name" value="IRS_PTB"/>
</dbReference>
<feature type="region of interest" description="Disordered" evidence="6">
    <location>
        <begin position="243"/>
        <end position="263"/>
    </location>
</feature>
<reference evidence="8" key="1">
    <citation type="journal article" date="2019" name="bioRxiv">
        <title>The Genome of the Zebra Mussel, Dreissena polymorpha: A Resource for Invasive Species Research.</title>
        <authorList>
            <person name="McCartney M.A."/>
            <person name="Auch B."/>
            <person name="Kono T."/>
            <person name="Mallez S."/>
            <person name="Zhang Y."/>
            <person name="Obille A."/>
            <person name="Becker A."/>
            <person name="Abrahante J.E."/>
            <person name="Garbe J."/>
            <person name="Badalamenti J.P."/>
            <person name="Herman A."/>
            <person name="Mangelson H."/>
            <person name="Liachko I."/>
            <person name="Sullivan S."/>
            <person name="Sone E.D."/>
            <person name="Koren S."/>
            <person name="Silverstein K.A.T."/>
            <person name="Beckman K.B."/>
            <person name="Gohl D.M."/>
        </authorList>
    </citation>
    <scope>NUCLEOTIDE SEQUENCE</scope>
    <source>
        <strain evidence="8">Duluth1</strain>
        <tissue evidence="8">Whole animal</tissue>
    </source>
</reference>
<evidence type="ECO:0000256" key="3">
    <source>
        <dbReference type="ARBA" id="ARBA00022707"/>
    </source>
</evidence>
<evidence type="ECO:0000313" key="9">
    <source>
        <dbReference type="Proteomes" id="UP000828390"/>
    </source>
</evidence>
<dbReference type="GO" id="GO:0005068">
    <property type="term" value="F:transmembrane receptor protein tyrosine kinase adaptor activity"/>
    <property type="evidence" value="ECO:0007669"/>
    <property type="project" value="TreeGrafter"/>
</dbReference>
<accession>A0A9D4I282</accession>
<gene>
    <name evidence="8" type="ORF">DPMN_046438</name>
</gene>
<dbReference type="GO" id="GO:0016020">
    <property type="term" value="C:membrane"/>
    <property type="evidence" value="ECO:0007669"/>
    <property type="project" value="UniProtKB-SubCell"/>
</dbReference>
<dbReference type="GO" id="GO:0005104">
    <property type="term" value="F:fibroblast growth factor receptor binding"/>
    <property type="evidence" value="ECO:0007669"/>
    <property type="project" value="TreeGrafter"/>
</dbReference>
<keyword evidence="3" id="KW-0519">Myristate</keyword>
<feature type="domain" description="IRS-type PTB" evidence="7">
    <location>
        <begin position="10"/>
        <end position="112"/>
    </location>
</feature>
<dbReference type="AlphaFoldDB" id="A0A9D4I282"/>
<name>A0A9D4I282_DREPO</name>
<evidence type="ECO:0000256" key="1">
    <source>
        <dbReference type="ARBA" id="ARBA00004370"/>
    </source>
</evidence>
<dbReference type="Proteomes" id="UP000828390">
    <property type="component" value="Unassembled WGS sequence"/>
</dbReference>
<proteinExistence type="predicted"/>
<evidence type="ECO:0000256" key="5">
    <source>
        <dbReference type="ARBA" id="ARBA00023288"/>
    </source>
</evidence>
<evidence type="ECO:0000259" key="7">
    <source>
        <dbReference type="PROSITE" id="PS51064"/>
    </source>
</evidence>
<organism evidence="8 9">
    <name type="scientific">Dreissena polymorpha</name>
    <name type="common">Zebra mussel</name>
    <name type="synonym">Mytilus polymorpha</name>
    <dbReference type="NCBI Taxonomy" id="45954"/>
    <lineage>
        <taxon>Eukaryota</taxon>
        <taxon>Metazoa</taxon>
        <taxon>Spiralia</taxon>
        <taxon>Lophotrochozoa</taxon>
        <taxon>Mollusca</taxon>
        <taxon>Bivalvia</taxon>
        <taxon>Autobranchia</taxon>
        <taxon>Heteroconchia</taxon>
        <taxon>Euheterodonta</taxon>
        <taxon>Imparidentia</taxon>
        <taxon>Neoheterodontei</taxon>
        <taxon>Myida</taxon>
        <taxon>Dreissenoidea</taxon>
        <taxon>Dreissenidae</taxon>
        <taxon>Dreissena</taxon>
    </lineage>
</organism>